<dbReference type="Proteomes" id="UP001589788">
    <property type="component" value="Unassembled WGS sequence"/>
</dbReference>
<name>A0ABV6C271_9ACTN</name>
<evidence type="ECO:0000313" key="2">
    <source>
        <dbReference type="Proteomes" id="UP001589788"/>
    </source>
</evidence>
<keyword evidence="2" id="KW-1185">Reference proteome</keyword>
<evidence type="ECO:0000313" key="1">
    <source>
        <dbReference type="EMBL" id="MFC0081771.1"/>
    </source>
</evidence>
<dbReference type="RefSeq" id="WP_248105754.1">
    <property type="nucleotide sequence ID" value="NZ_JAKHEX010000003.1"/>
</dbReference>
<gene>
    <name evidence="1" type="ORF">ACFFRE_06385</name>
</gene>
<reference evidence="1 2" key="1">
    <citation type="submission" date="2024-09" db="EMBL/GenBank/DDBJ databases">
        <authorList>
            <person name="Sun Q."/>
            <person name="Mori K."/>
        </authorList>
    </citation>
    <scope>NUCLEOTIDE SEQUENCE [LARGE SCALE GENOMIC DNA]</scope>
    <source>
        <strain evidence="1 2">JCM 15389</strain>
    </source>
</reference>
<comment type="caution">
    <text evidence="1">The sequence shown here is derived from an EMBL/GenBank/DDBJ whole genome shotgun (WGS) entry which is preliminary data.</text>
</comment>
<proteinExistence type="predicted"/>
<dbReference type="EMBL" id="JBHLYQ010000047">
    <property type="protein sequence ID" value="MFC0081771.1"/>
    <property type="molecule type" value="Genomic_DNA"/>
</dbReference>
<sequence length="169" mass="17728">MELREGFLVLRAVRGLLGGHDGIEARDPDRDARVGEGPGFASEVVVAAGAVRAGHALHHAQVPGVGPPVRDIELAQQRLDVDGQGAGLLVASVDHPQVRMQLPQRGRDAGEVVLLRTDQCVAARRRALRAVGAGGVPADDQVLDAVAVEDLDHPGQIGLRRPRQGPSPS</sequence>
<organism evidence="1 2">
    <name type="scientific">Aciditerrimonas ferrireducens</name>
    <dbReference type="NCBI Taxonomy" id="667306"/>
    <lineage>
        <taxon>Bacteria</taxon>
        <taxon>Bacillati</taxon>
        <taxon>Actinomycetota</taxon>
        <taxon>Acidimicrobiia</taxon>
        <taxon>Acidimicrobiales</taxon>
        <taxon>Acidimicrobiaceae</taxon>
        <taxon>Aciditerrimonas</taxon>
    </lineage>
</organism>
<protein>
    <submittedName>
        <fullName evidence="1">Uncharacterized protein</fullName>
    </submittedName>
</protein>
<accession>A0ABV6C271</accession>